<evidence type="ECO:0000313" key="2">
    <source>
        <dbReference type="Proteomes" id="UP000037136"/>
    </source>
</evidence>
<dbReference type="AlphaFoldDB" id="A0A2A9PJF1"/>
<reference evidence="1 2" key="2">
    <citation type="journal article" date="2017" name="Sci. Rep.">
        <title>Ant-infecting Ophiocordyceps genomes reveal a high diversity of potential behavioral manipulation genes and a possible major role for enterotoxins.</title>
        <authorList>
            <person name="de Bekker C."/>
            <person name="Ohm R.A."/>
            <person name="Evans H.C."/>
            <person name="Brachmann A."/>
            <person name="Hughes D.P."/>
        </authorList>
    </citation>
    <scope>NUCLEOTIDE SEQUENCE [LARGE SCALE GENOMIC DNA]</scope>
    <source>
        <strain evidence="1 2">SC16a</strain>
    </source>
</reference>
<dbReference type="OrthoDB" id="5242808at2759"/>
<accession>A0A2A9PJF1</accession>
<dbReference type="EMBL" id="LAZP02000095">
    <property type="protein sequence ID" value="PFH61013.1"/>
    <property type="molecule type" value="Genomic_DNA"/>
</dbReference>
<protein>
    <submittedName>
        <fullName evidence="1">Uncharacterized protein</fullName>
    </submittedName>
</protein>
<keyword evidence="2" id="KW-1185">Reference proteome</keyword>
<evidence type="ECO:0000313" key="1">
    <source>
        <dbReference type="EMBL" id="PFH61013.1"/>
    </source>
</evidence>
<name>A0A2A9PJF1_OPHUN</name>
<sequence length="156" mass="16892">MFTEEQKTPHHVSSLAATVLPSAPELPPTWPSLTGGPPRHFSVSVLVLNLWSFLQLTLLNHGESLSSQSHVDGQQTGQFLYPLRLPLVSSKAPDIATAPAAVFFVSDKDFSLQKIAHVINAIPPPIAASTYQPPRRSRTARRLALPATYPVLRAAA</sequence>
<gene>
    <name evidence="1" type="ORF">XA68_18431</name>
</gene>
<comment type="caution">
    <text evidence="1">The sequence shown here is derived from an EMBL/GenBank/DDBJ whole genome shotgun (WGS) entry which is preliminary data.</text>
</comment>
<dbReference type="Proteomes" id="UP000037136">
    <property type="component" value="Unassembled WGS sequence"/>
</dbReference>
<reference evidence="1 2" key="1">
    <citation type="journal article" date="2015" name="BMC Genomics">
        <title>Gene expression during zombie ant biting behavior reflects the complexity underlying fungal parasitic behavioral manipulation.</title>
        <authorList>
            <person name="de Bekker C."/>
            <person name="Ohm R.A."/>
            <person name="Loreto R.G."/>
            <person name="Sebastian A."/>
            <person name="Albert I."/>
            <person name="Merrow M."/>
            <person name="Brachmann A."/>
            <person name="Hughes D.P."/>
        </authorList>
    </citation>
    <scope>NUCLEOTIDE SEQUENCE [LARGE SCALE GENOMIC DNA]</scope>
    <source>
        <strain evidence="1 2">SC16a</strain>
    </source>
</reference>
<organism evidence="1 2">
    <name type="scientific">Ophiocordyceps unilateralis</name>
    <name type="common">Zombie-ant fungus</name>
    <name type="synonym">Torrubia unilateralis</name>
    <dbReference type="NCBI Taxonomy" id="268505"/>
    <lineage>
        <taxon>Eukaryota</taxon>
        <taxon>Fungi</taxon>
        <taxon>Dikarya</taxon>
        <taxon>Ascomycota</taxon>
        <taxon>Pezizomycotina</taxon>
        <taxon>Sordariomycetes</taxon>
        <taxon>Hypocreomycetidae</taxon>
        <taxon>Hypocreales</taxon>
        <taxon>Ophiocordycipitaceae</taxon>
        <taxon>Ophiocordyceps</taxon>
    </lineage>
</organism>
<proteinExistence type="predicted"/>